<dbReference type="CDD" id="cd06575">
    <property type="entry name" value="PASTA_Pbp2x-like_2"/>
    <property type="match status" value="1"/>
</dbReference>
<keyword evidence="2" id="KW-0121">Carboxypeptidase</keyword>
<sequence>MAPGQKDILPRFTIILFVMALMAIAVIAKAGFIMFAERGYWEEVADRFVKENVVVHPNRGNIISSDGKLMASSLPEYKIYMDFLAGGKEKDSLLMAHLTEICEGLHQILPDRSAEAFRKHILQGRRKKSRNYLLYPKRISYIEYKQVKELPVFNLSKYKGGFHELAFNQRKKPFGSLAMRTLGDMYPDMAQGAKNGLELTYDSILRGTDGITHRQKVMNKYLNIVDKPAVDGYDIITTIDVGIQDIAEKALVDQLKNLNAVWGVAIVMDVATGDVKANVNMTRGGDGNYYEMKNLAVSNLMEPGSTFKTASIMVALEDKYITPDYEVDTQSGIVNMHGSWMRDWNWHRGGYGKIDVTRILEVSSNVGVSSIIDKFYRDNPQKFVDGLRRMSIDKPLNLGFVGEASPRILGPKERYFAKTTLPWMSIGYETQIPPIYILNFYNAIANNGVMVKPKFVKAIAKDGDIVEEYPTEVVNPKICSDTTLTQIRTILQKVVSEGLAKPAGSKQFNVSGKTGTAQISQGAAGYKSGGVKYMVSFCGYFPSEAPKYSCLVQIEIPHGPASGGLQAGSVFSRIAERVYAKHLYRDLAHAKDSTAILVPDIKNGDIKEAAYVLQALNVSNNGSSLKGEGPIWGKAQTSANYATFEKVKKSKSLIPNVRGMGAKDAVYLLESMGLKVHLTGVGRVTAQNMTPGSSFKKGQTITLTLNH</sequence>
<dbReference type="RefSeq" id="WP_022339905.1">
    <property type="nucleotide sequence ID" value="NZ_JADYTI010000001.1"/>
</dbReference>
<protein>
    <submittedName>
        <fullName evidence="6">Transpeptidase family protein</fullName>
    </submittedName>
</protein>
<feature type="domain" description="PASTA" evidence="5">
    <location>
        <begin position="648"/>
        <end position="707"/>
    </location>
</feature>
<dbReference type="Gene3D" id="3.90.1310.10">
    <property type="entry name" value="Penicillin-binding protein 2a (Domain 2)"/>
    <property type="match status" value="1"/>
</dbReference>
<dbReference type="Gene3D" id="3.40.710.10">
    <property type="entry name" value="DD-peptidase/beta-lactamase superfamily"/>
    <property type="match status" value="1"/>
</dbReference>
<dbReference type="PANTHER" id="PTHR30627:SF1">
    <property type="entry name" value="PEPTIDOGLYCAN D,D-TRANSPEPTIDASE FTSI"/>
    <property type="match status" value="1"/>
</dbReference>
<keyword evidence="4" id="KW-1133">Transmembrane helix</keyword>
<organism evidence="6 7">
    <name type="scientific">Phocaeicola barnesiae</name>
    <dbReference type="NCBI Taxonomy" id="376804"/>
    <lineage>
        <taxon>Bacteria</taxon>
        <taxon>Pseudomonadati</taxon>
        <taxon>Bacteroidota</taxon>
        <taxon>Bacteroidia</taxon>
        <taxon>Bacteroidales</taxon>
        <taxon>Bacteroidaceae</taxon>
        <taxon>Phocaeicola</taxon>
    </lineage>
</organism>
<dbReference type="SUPFAM" id="SSF54184">
    <property type="entry name" value="Penicillin-binding protein 2x (pbp-2x), c-terminal domain"/>
    <property type="match status" value="1"/>
</dbReference>
<dbReference type="InterPro" id="IPR001460">
    <property type="entry name" value="PCN-bd_Tpept"/>
</dbReference>
<evidence type="ECO:0000256" key="1">
    <source>
        <dbReference type="ARBA" id="ARBA00004370"/>
    </source>
</evidence>
<dbReference type="Pfam" id="PF00905">
    <property type="entry name" value="Transpeptidase"/>
    <property type="match status" value="1"/>
</dbReference>
<dbReference type="SUPFAM" id="SSF56601">
    <property type="entry name" value="beta-lactamase/transpeptidase-like"/>
    <property type="match status" value="1"/>
</dbReference>
<dbReference type="Gene3D" id="3.30.10.20">
    <property type="match status" value="1"/>
</dbReference>
<keyword evidence="3 4" id="KW-0472">Membrane</keyword>
<dbReference type="SUPFAM" id="SSF56519">
    <property type="entry name" value="Penicillin binding protein dimerisation domain"/>
    <property type="match status" value="1"/>
</dbReference>
<dbReference type="InterPro" id="IPR012338">
    <property type="entry name" value="Beta-lactam/transpept-like"/>
</dbReference>
<dbReference type="SMART" id="SM00740">
    <property type="entry name" value="PASTA"/>
    <property type="match status" value="1"/>
</dbReference>
<proteinExistence type="predicted"/>
<dbReference type="Gene3D" id="3.30.450.330">
    <property type="match status" value="1"/>
</dbReference>
<gene>
    <name evidence="6" type="ORF">NW209_04575</name>
</gene>
<dbReference type="GO" id="GO:0004180">
    <property type="term" value="F:carboxypeptidase activity"/>
    <property type="evidence" value="ECO:0007669"/>
    <property type="project" value="UniProtKB-KW"/>
</dbReference>
<dbReference type="InterPro" id="IPR036138">
    <property type="entry name" value="PBP_dimer_sf"/>
</dbReference>
<evidence type="ECO:0000256" key="2">
    <source>
        <dbReference type="ARBA" id="ARBA00022645"/>
    </source>
</evidence>
<comment type="caution">
    <text evidence="6">The sequence shown here is derived from an EMBL/GenBank/DDBJ whole genome shotgun (WGS) entry which is preliminary data.</text>
</comment>
<evidence type="ECO:0000256" key="3">
    <source>
        <dbReference type="ARBA" id="ARBA00023136"/>
    </source>
</evidence>
<dbReference type="EMBL" id="JANRHJ010000004">
    <property type="protein sequence ID" value="MCR8873299.1"/>
    <property type="molecule type" value="Genomic_DNA"/>
</dbReference>
<dbReference type="PROSITE" id="PS51178">
    <property type="entry name" value="PASTA"/>
    <property type="match status" value="1"/>
</dbReference>
<dbReference type="Proteomes" id="UP001204579">
    <property type="component" value="Unassembled WGS sequence"/>
</dbReference>
<evidence type="ECO:0000256" key="4">
    <source>
        <dbReference type="SAM" id="Phobius"/>
    </source>
</evidence>
<accession>A0AAW5N949</accession>
<dbReference type="PANTHER" id="PTHR30627">
    <property type="entry name" value="PEPTIDOGLYCAN D,D-TRANSPEPTIDASE"/>
    <property type="match status" value="1"/>
</dbReference>
<name>A0AAW5N949_9BACT</name>
<dbReference type="InterPro" id="IPR005311">
    <property type="entry name" value="PBP_dimer"/>
</dbReference>
<dbReference type="InterPro" id="IPR050515">
    <property type="entry name" value="Beta-lactam/transpept"/>
</dbReference>
<dbReference type="GO" id="GO:0071555">
    <property type="term" value="P:cell wall organization"/>
    <property type="evidence" value="ECO:0007669"/>
    <property type="project" value="TreeGrafter"/>
</dbReference>
<dbReference type="AlphaFoldDB" id="A0AAW5N949"/>
<dbReference type="GO" id="GO:0008658">
    <property type="term" value="F:penicillin binding"/>
    <property type="evidence" value="ECO:0007669"/>
    <property type="project" value="InterPro"/>
</dbReference>
<dbReference type="Pfam" id="PF03793">
    <property type="entry name" value="PASTA"/>
    <property type="match status" value="1"/>
</dbReference>
<dbReference type="Pfam" id="PF03717">
    <property type="entry name" value="PBP_dimer"/>
    <property type="match status" value="1"/>
</dbReference>
<dbReference type="GO" id="GO:0005886">
    <property type="term" value="C:plasma membrane"/>
    <property type="evidence" value="ECO:0007669"/>
    <property type="project" value="TreeGrafter"/>
</dbReference>
<evidence type="ECO:0000313" key="6">
    <source>
        <dbReference type="EMBL" id="MCR8873299.1"/>
    </source>
</evidence>
<keyword evidence="7" id="KW-1185">Reference proteome</keyword>
<keyword evidence="4" id="KW-0812">Transmembrane</keyword>
<keyword evidence="2" id="KW-0645">Protease</keyword>
<evidence type="ECO:0000259" key="5">
    <source>
        <dbReference type="PROSITE" id="PS51178"/>
    </source>
</evidence>
<comment type="subcellular location">
    <subcellularLocation>
        <location evidence="1">Membrane</location>
    </subcellularLocation>
</comment>
<keyword evidence="2" id="KW-0378">Hydrolase</keyword>
<reference evidence="6 7" key="1">
    <citation type="submission" date="2022-08" db="EMBL/GenBank/DDBJ databases">
        <authorList>
            <person name="Zeman M."/>
            <person name="Kubasova T."/>
        </authorList>
    </citation>
    <scope>NUCLEOTIDE SEQUENCE [LARGE SCALE GENOMIC DNA]</scope>
    <source>
        <strain evidence="6 7">ET62</strain>
    </source>
</reference>
<dbReference type="InterPro" id="IPR005543">
    <property type="entry name" value="PASTA_dom"/>
</dbReference>
<evidence type="ECO:0000313" key="7">
    <source>
        <dbReference type="Proteomes" id="UP001204579"/>
    </source>
</evidence>
<feature type="transmembrane region" description="Helical" evidence="4">
    <location>
        <begin position="12"/>
        <end position="35"/>
    </location>
</feature>